<proteinExistence type="predicted"/>
<evidence type="ECO:0000256" key="1">
    <source>
        <dbReference type="SAM" id="Phobius"/>
    </source>
</evidence>
<name>A0A5D4FWT9_9CORY</name>
<feature type="transmembrane region" description="Helical" evidence="1">
    <location>
        <begin position="12"/>
        <end position="33"/>
    </location>
</feature>
<protein>
    <submittedName>
        <fullName evidence="2">Uncharacterized protein</fullName>
    </submittedName>
</protein>
<feature type="transmembrane region" description="Helical" evidence="1">
    <location>
        <begin position="70"/>
        <end position="96"/>
    </location>
</feature>
<comment type="caution">
    <text evidence="2">The sequence shown here is derived from an EMBL/GenBank/DDBJ whole genome shotgun (WGS) entry which is preliminary data.</text>
</comment>
<dbReference type="AlphaFoldDB" id="A0A5D4FWT9"/>
<dbReference type="RefSeq" id="WP_148812157.1">
    <property type="nucleotide sequence ID" value="NZ_VSZI01000001.1"/>
</dbReference>
<organism evidence="2 3">
    <name type="scientific">Corynebacterium urealyticum</name>
    <dbReference type="NCBI Taxonomy" id="43771"/>
    <lineage>
        <taxon>Bacteria</taxon>
        <taxon>Bacillati</taxon>
        <taxon>Actinomycetota</taxon>
        <taxon>Actinomycetes</taxon>
        <taxon>Mycobacteriales</taxon>
        <taxon>Corynebacteriaceae</taxon>
        <taxon>Corynebacterium</taxon>
    </lineage>
</organism>
<feature type="transmembrane region" description="Helical" evidence="1">
    <location>
        <begin position="169"/>
        <end position="190"/>
    </location>
</feature>
<keyword evidence="1" id="KW-1133">Transmembrane helix</keyword>
<feature type="transmembrane region" description="Helical" evidence="1">
    <location>
        <begin position="202"/>
        <end position="220"/>
    </location>
</feature>
<evidence type="ECO:0000313" key="2">
    <source>
        <dbReference type="EMBL" id="TYR20364.1"/>
    </source>
</evidence>
<evidence type="ECO:0000313" key="3">
    <source>
        <dbReference type="Proteomes" id="UP000324726"/>
    </source>
</evidence>
<dbReference type="Proteomes" id="UP000324726">
    <property type="component" value="Unassembled WGS sequence"/>
</dbReference>
<keyword evidence="1" id="KW-0472">Membrane</keyword>
<feature type="transmembrane region" description="Helical" evidence="1">
    <location>
        <begin position="136"/>
        <end position="157"/>
    </location>
</feature>
<gene>
    <name evidence="2" type="ORF">FYJ87_05205</name>
</gene>
<feature type="transmembrane region" description="Helical" evidence="1">
    <location>
        <begin position="39"/>
        <end position="58"/>
    </location>
</feature>
<keyword evidence="1" id="KW-0812">Transmembrane</keyword>
<accession>A0A5D4FWT9</accession>
<dbReference type="EMBL" id="VSZI01000001">
    <property type="protein sequence ID" value="TYR20364.1"/>
    <property type="molecule type" value="Genomic_DNA"/>
</dbReference>
<reference evidence="2 3" key="1">
    <citation type="submission" date="2019-08" db="EMBL/GenBank/DDBJ databases">
        <title>Draft genome of C. urealyticum strain VH4248.</title>
        <authorList>
            <person name="Navas J."/>
        </authorList>
    </citation>
    <scope>NUCLEOTIDE SEQUENCE [LARGE SCALE GENOMIC DNA]</scope>
    <source>
        <strain evidence="2 3">VH4248</strain>
    </source>
</reference>
<sequence length="248" mass="25449">MTLGVFSATNPRTFLGVSAGAVLLAGFGGLVVSRGTENAMLAILVLAVLFAVTAARSVRLRDFGVSSTRWVRSAAVSAVVVSLLAAVLVTLMIIVADRNPTFYQDFASFTVQAHGYEVADGVRYASDGPGMPVGTFALTGLCVFLSFLMGTVAGTALGAVSGARGTRACVVAAVGSFVVAYGVGAVFMVLDVNIAAPWPGVPMFAAVVCVVSGLVLAWALRTERRPMPAVVPELPGVAPEPRDGVAER</sequence>